<gene>
    <name evidence="11" type="primary">pruA</name>
    <name evidence="11" type="ORF">rosag_31560</name>
</gene>
<evidence type="ECO:0000313" key="11">
    <source>
        <dbReference type="EMBL" id="GLC26643.1"/>
    </source>
</evidence>
<evidence type="ECO:0000313" key="12">
    <source>
        <dbReference type="Proteomes" id="UP001161325"/>
    </source>
</evidence>
<evidence type="ECO:0000256" key="8">
    <source>
        <dbReference type="ARBA" id="ARBA00048142"/>
    </source>
</evidence>
<comment type="similarity">
    <text evidence="2">Belongs to the aldehyde dehydrogenase family.</text>
</comment>
<reference evidence="11" key="1">
    <citation type="submission" date="2022-08" db="EMBL/GenBank/DDBJ databases">
        <title>Draft genome sequencing of Roseisolibacter agri AW1220.</title>
        <authorList>
            <person name="Tobiishi Y."/>
            <person name="Tonouchi A."/>
        </authorList>
    </citation>
    <scope>NUCLEOTIDE SEQUENCE</scope>
    <source>
        <strain evidence="11">AW1220</strain>
    </source>
</reference>
<dbReference type="InterPro" id="IPR005931">
    <property type="entry name" value="P5CDH/ALDH4A1"/>
</dbReference>
<dbReference type="GO" id="GO:0003842">
    <property type="term" value="F:L-glutamate gamma-semialdehyde dehydrogenase activity"/>
    <property type="evidence" value="ECO:0007669"/>
    <property type="project" value="UniProtKB-EC"/>
</dbReference>
<evidence type="ECO:0000256" key="5">
    <source>
        <dbReference type="ARBA" id="ARBA00023027"/>
    </source>
</evidence>
<dbReference type="Proteomes" id="UP001161325">
    <property type="component" value="Unassembled WGS sequence"/>
</dbReference>
<organism evidence="11 12">
    <name type="scientific">Roseisolibacter agri</name>
    <dbReference type="NCBI Taxonomy" id="2014610"/>
    <lineage>
        <taxon>Bacteria</taxon>
        <taxon>Pseudomonadati</taxon>
        <taxon>Gemmatimonadota</taxon>
        <taxon>Gemmatimonadia</taxon>
        <taxon>Gemmatimonadales</taxon>
        <taxon>Gemmatimonadaceae</taxon>
        <taxon>Roseisolibacter</taxon>
    </lineage>
</organism>
<dbReference type="PANTHER" id="PTHR42862">
    <property type="entry name" value="DELTA-1-PYRROLINE-5-CARBOXYLATE DEHYDROGENASE 1, ISOFORM A-RELATED"/>
    <property type="match status" value="1"/>
</dbReference>
<accession>A0AA37QH00</accession>
<dbReference type="GO" id="GO:0009898">
    <property type="term" value="C:cytoplasmic side of plasma membrane"/>
    <property type="evidence" value="ECO:0007669"/>
    <property type="project" value="TreeGrafter"/>
</dbReference>
<sequence length="587" mass="63750">MTSVAAPSHVPHGSGGEKPLVGGTAASADQPVPAMGGVTGFSGNRRVPPPVNEPVKGYAPGSAERASLLARVRQMAGERIEIPLVIGGERITTGETAHATNPCAHREILADWHKARPEDVARAVRAARDAHQEWANWSWEDRAAVFLRAAELLATTWRDTLNAATMLGQSKTAHQAEIDAACELIDFFRFNVAFAQELYGEQPLSTQAMWNQLDYRPLEGFVYAVTPFNFTAIAGNLPASAALMGNTVIWKPASSAMLSAWYVMRLLEEAGLPPGVINFVPGEPKPISDQLLAHPDLAGVHFTGSTGVFNSMWETIGSNMGRYRSYPRIVGETGGKDFILAHPSADPQALAVGMVRGAFEYQGQKCSAASRVYVPKSLWPDVKARVVAMMEQIRQGDVRDLRNFVGAVIDERSFTKISGYLEDARRNATIVHGGGADRTAGWFIEPTLVETTDPSYRLMCEEIFGPVLTAYAYDDAKWEETLQVIDRTSSYALTGAVFANDRRAVKQAAVALRNAAGNFYINDKPTGAVVGQQPFGGARGSGTNDKAGSKLNLMRWVSPRAIKETFVPPTTFEYPFMQEDPRGDEGF</sequence>
<proteinExistence type="inferred from homology"/>
<protein>
    <recommendedName>
        <fullName evidence="7">L-glutamate gamma-semialdehyde dehydrogenase</fullName>
        <ecNumber evidence="3">1.2.1.88</ecNumber>
    </recommendedName>
    <alternativeName>
        <fullName evidence="7">L-glutamate gamma-semialdehyde dehydrogenase</fullName>
    </alternativeName>
</protein>
<keyword evidence="6" id="KW-0642">Proline metabolism</keyword>
<feature type="region of interest" description="Disordered" evidence="9">
    <location>
        <begin position="1"/>
        <end position="59"/>
    </location>
</feature>
<dbReference type="NCBIfam" id="TIGR01236">
    <property type="entry name" value="D1pyr5carbox1"/>
    <property type="match status" value="1"/>
</dbReference>
<dbReference type="Gene3D" id="3.40.605.10">
    <property type="entry name" value="Aldehyde Dehydrogenase, Chain A, domain 1"/>
    <property type="match status" value="1"/>
</dbReference>
<dbReference type="FunFam" id="3.40.309.10:FF:000005">
    <property type="entry name" value="1-pyrroline-5-carboxylate dehydrogenase 1"/>
    <property type="match status" value="1"/>
</dbReference>
<dbReference type="InterPro" id="IPR016162">
    <property type="entry name" value="Ald_DH_N"/>
</dbReference>
<evidence type="ECO:0000259" key="10">
    <source>
        <dbReference type="Pfam" id="PF00171"/>
    </source>
</evidence>
<comment type="catalytic activity">
    <reaction evidence="8">
        <text>L-glutamate 5-semialdehyde + NAD(+) + H2O = L-glutamate + NADH + 2 H(+)</text>
        <dbReference type="Rhea" id="RHEA:30235"/>
        <dbReference type="ChEBI" id="CHEBI:15377"/>
        <dbReference type="ChEBI" id="CHEBI:15378"/>
        <dbReference type="ChEBI" id="CHEBI:29985"/>
        <dbReference type="ChEBI" id="CHEBI:57540"/>
        <dbReference type="ChEBI" id="CHEBI:57945"/>
        <dbReference type="ChEBI" id="CHEBI:58066"/>
        <dbReference type="EC" id="1.2.1.88"/>
    </reaction>
</comment>
<keyword evidence="5" id="KW-0520">NAD</keyword>
<feature type="domain" description="Aldehyde dehydrogenase" evidence="10">
    <location>
        <begin position="95"/>
        <end position="553"/>
    </location>
</feature>
<name>A0AA37QH00_9BACT</name>
<dbReference type="AlphaFoldDB" id="A0AA37QH00"/>
<keyword evidence="12" id="KW-1185">Reference proteome</keyword>
<evidence type="ECO:0000256" key="2">
    <source>
        <dbReference type="ARBA" id="ARBA00009986"/>
    </source>
</evidence>
<dbReference type="InterPro" id="IPR050485">
    <property type="entry name" value="Proline_metab_enzyme"/>
</dbReference>
<dbReference type="InterPro" id="IPR015590">
    <property type="entry name" value="Aldehyde_DH_dom"/>
</dbReference>
<comment type="caution">
    <text evidence="11">The sequence shown here is derived from an EMBL/GenBank/DDBJ whole genome shotgun (WGS) entry which is preliminary data.</text>
</comment>
<dbReference type="CDD" id="cd07123">
    <property type="entry name" value="ALDH_F4-17_P5CDH"/>
    <property type="match status" value="1"/>
</dbReference>
<dbReference type="SUPFAM" id="SSF53720">
    <property type="entry name" value="ALDH-like"/>
    <property type="match status" value="1"/>
</dbReference>
<dbReference type="GO" id="GO:0010133">
    <property type="term" value="P:L-proline catabolic process to L-glutamate"/>
    <property type="evidence" value="ECO:0007669"/>
    <property type="project" value="InterPro"/>
</dbReference>
<evidence type="ECO:0000256" key="4">
    <source>
        <dbReference type="ARBA" id="ARBA00023002"/>
    </source>
</evidence>
<dbReference type="EC" id="1.2.1.88" evidence="3"/>
<keyword evidence="4" id="KW-0560">Oxidoreductase</keyword>
<dbReference type="EMBL" id="BRXS01000005">
    <property type="protein sequence ID" value="GLC26643.1"/>
    <property type="molecule type" value="Genomic_DNA"/>
</dbReference>
<evidence type="ECO:0000256" key="3">
    <source>
        <dbReference type="ARBA" id="ARBA00012884"/>
    </source>
</evidence>
<dbReference type="Gene3D" id="3.40.309.10">
    <property type="entry name" value="Aldehyde Dehydrogenase, Chain A, domain 2"/>
    <property type="match status" value="1"/>
</dbReference>
<dbReference type="InterPro" id="IPR016163">
    <property type="entry name" value="Ald_DH_C"/>
</dbReference>
<dbReference type="InterPro" id="IPR016160">
    <property type="entry name" value="Ald_DH_CS_CYS"/>
</dbReference>
<comment type="pathway">
    <text evidence="1">Amino-acid degradation; L-proline degradation into L-glutamate; L-glutamate from L-proline: step 2/2.</text>
</comment>
<dbReference type="InterPro" id="IPR016161">
    <property type="entry name" value="Ald_DH/histidinol_DH"/>
</dbReference>
<evidence type="ECO:0000256" key="6">
    <source>
        <dbReference type="ARBA" id="ARBA00023062"/>
    </source>
</evidence>
<dbReference type="PANTHER" id="PTHR42862:SF1">
    <property type="entry name" value="DELTA-1-PYRROLINE-5-CARBOXYLATE DEHYDROGENASE 2, ISOFORM A-RELATED"/>
    <property type="match status" value="1"/>
</dbReference>
<evidence type="ECO:0000256" key="7">
    <source>
        <dbReference type="ARBA" id="ARBA00032259"/>
    </source>
</evidence>
<evidence type="ECO:0000256" key="1">
    <source>
        <dbReference type="ARBA" id="ARBA00004786"/>
    </source>
</evidence>
<dbReference type="GO" id="GO:0004657">
    <property type="term" value="F:proline dehydrogenase activity"/>
    <property type="evidence" value="ECO:0007669"/>
    <property type="project" value="UniProtKB-ARBA"/>
</dbReference>
<dbReference type="PROSITE" id="PS00070">
    <property type="entry name" value="ALDEHYDE_DEHYDR_CYS"/>
    <property type="match status" value="1"/>
</dbReference>
<dbReference type="Pfam" id="PF00171">
    <property type="entry name" value="Aldedh"/>
    <property type="match status" value="1"/>
</dbReference>
<dbReference type="FunFam" id="3.40.605.10:FF:000006">
    <property type="entry name" value="1-pyrroline-5-carboxylate dehydrogenase"/>
    <property type="match status" value="1"/>
</dbReference>
<evidence type="ECO:0000256" key="9">
    <source>
        <dbReference type="SAM" id="MobiDB-lite"/>
    </source>
</evidence>